<dbReference type="InterPro" id="IPR042201">
    <property type="entry name" value="FH2_Formin_sf"/>
</dbReference>
<dbReference type="SMART" id="SM01139">
    <property type="entry name" value="Drf_FH3"/>
    <property type="match status" value="1"/>
</dbReference>
<dbReference type="GO" id="GO:0051017">
    <property type="term" value="P:actin filament bundle assembly"/>
    <property type="evidence" value="ECO:0007669"/>
    <property type="project" value="TreeGrafter"/>
</dbReference>
<dbReference type="PROSITE" id="PS51232">
    <property type="entry name" value="GBD_FH3"/>
    <property type="match status" value="1"/>
</dbReference>
<feature type="compositionally biased region" description="Pro residues" evidence="3">
    <location>
        <begin position="672"/>
        <end position="682"/>
    </location>
</feature>
<accession>A0A1X2GRD4</accession>
<dbReference type="STRING" id="101127.A0A1X2GRD4"/>
<feature type="compositionally biased region" description="Basic residues" evidence="3">
    <location>
        <begin position="1280"/>
        <end position="1293"/>
    </location>
</feature>
<dbReference type="PROSITE" id="PS51231">
    <property type="entry name" value="DAD"/>
    <property type="match status" value="1"/>
</dbReference>
<dbReference type="GO" id="GO:0015629">
    <property type="term" value="C:actin cytoskeleton"/>
    <property type="evidence" value="ECO:0007669"/>
    <property type="project" value="UniProtKB-ARBA"/>
</dbReference>
<organism evidence="7 8">
    <name type="scientific">Hesseltinella vesiculosa</name>
    <dbReference type="NCBI Taxonomy" id="101127"/>
    <lineage>
        <taxon>Eukaryota</taxon>
        <taxon>Fungi</taxon>
        <taxon>Fungi incertae sedis</taxon>
        <taxon>Mucoromycota</taxon>
        <taxon>Mucoromycotina</taxon>
        <taxon>Mucoromycetes</taxon>
        <taxon>Mucorales</taxon>
        <taxon>Cunninghamellaceae</taxon>
        <taxon>Hesseltinella</taxon>
    </lineage>
</organism>
<feature type="region of interest" description="Disordered" evidence="3">
    <location>
        <begin position="602"/>
        <end position="804"/>
    </location>
</feature>
<dbReference type="EMBL" id="MCGT01000005">
    <property type="protein sequence ID" value="ORX59552.1"/>
    <property type="molecule type" value="Genomic_DNA"/>
</dbReference>
<feature type="compositionally biased region" description="Basic and acidic residues" evidence="3">
    <location>
        <begin position="1202"/>
        <end position="1230"/>
    </location>
</feature>
<comment type="similarity">
    <text evidence="1">Belongs to the formin homology family. BNI1 subfamily.</text>
</comment>
<evidence type="ECO:0000259" key="5">
    <source>
        <dbReference type="PROSITE" id="PS51232"/>
    </source>
</evidence>
<protein>
    <submittedName>
        <fullName evidence="7">Actin-binding FH2</fullName>
    </submittedName>
</protein>
<dbReference type="GO" id="GO:0003779">
    <property type="term" value="F:actin binding"/>
    <property type="evidence" value="ECO:0007669"/>
    <property type="project" value="InterPro"/>
</dbReference>
<dbReference type="Gene3D" id="1.20.58.630">
    <property type="match status" value="1"/>
</dbReference>
<feature type="domain" description="DAD" evidence="4">
    <location>
        <begin position="1257"/>
        <end position="1287"/>
    </location>
</feature>
<feature type="compositionally biased region" description="Pro residues" evidence="3">
    <location>
        <begin position="691"/>
        <end position="801"/>
    </location>
</feature>
<dbReference type="InterPro" id="IPR014767">
    <property type="entry name" value="DAD_dom"/>
</dbReference>
<dbReference type="GO" id="GO:0043332">
    <property type="term" value="C:mating projection tip"/>
    <property type="evidence" value="ECO:0007669"/>
    <property type="project" value="TreeGrafter"/>
</dbReference>
<dbReference type="SMART" id="SM00498">
    <property type="entry name" value="FH2"/>
    <property type="match status" value="1"/>
</dbReference>
<dbReference type="PANTHER" id="PTHR47102">
    <property type="entry name" value="PROTEIN BNI1"/>
    <property type="match status" value="1"/>
</dbReference>
<dbReference type="GO" id="GO:0005938">
    <property type="term" value="C:cell cortex"/>
    <property type="evidence" value="ECO:0007669"/>
    <property type="project" value="UniProtKB-ARBA"/>
</dbReference>
<feature type="region of interest" description="Disordered" evidence="3">
    <location>
        <begin position="1"/>
        <end position="47"/>
    </location>
</feature>
<proteinExistence type="inferred from homology"/>
<evidence type="ECO:0000256" key="1">
    <source>
        <dbReference type="ARBA" id="ARBA00037935"/>
    </source>
</evidence>
<dbReference type="GO" id="GO:0051016">
    <property type="term" value="P:barbed-end actin filament capping"/>
    <property type="evidence" value="ECO:0007669"/>
    <property type="project" value="TreeGrafter"/>
</dbReference>
<dbReference type="Gene3D" id="6.10.30.50">
    <property type="match status" value="1"/>
</dbReference>
<reference evidence="7 8" key="1">
    <citation type="submission" date="2016-07" db="EMBL/GenBank/DDBJ databases">
        <title>Pervasive Adenine N6-methylation of Active Genes in Fungi.</title>
        <authorList>
            <consortium name="DOE Joint Genome Institute"/>
            <person name="Mondo S.J."/>
            <person name="Dannebaum R.O."/>
            <person name="Kuo R.C."/>
            <person name="Labutti K."/>
            <person name="Haridas S."/>
            <person name="Kuo A."/>
            <person name="Salamov A."/>
            <person name="Ahrendt S.R."/>
            <person name="Lipzen A."/>
            <person name="Sullivan W."/>
            <person name="Andreopoulos W.B."/>
            <person name="Clum A."/>
            <person name="Lindquist E."/>
            <person name="Daum C."/>
            <person name="Ramamoorthy G.K."/>
            <person name="Gryganskyi A."/>
            <person name="Culley D."/>
            <person name="Magnuson J.K."/>
            <person name="James T.Y."/>
            <person name="O'Malley M.A."/>
            <person name="Stajich J.E."/>
            <person name="Spatafora J.W."/>
            <person name="Visel A."/>
            <person name="Grigoriev I.V."/>
        </authorList>
    </citation>
    <scope>NUCLEOTIDE SEQUENCE [LARGE SCALE GENOMIC DNA]</scope>
    <source>
        <strain evidence="7 8">NRRL 3301</strain>
    </source>
</reference>
<feature type="domain" description="GBD/FH3" evidence="5">
    <location>
        <begin position="50"/>
        <end position="503"/>
    </location>
</feature>
<dbReference type="InterPro" id="IPR016024">
    <property type="entry name" value="ARM-type_fold"/>
</dbReference>
<dbReference type="SUPFAM" id="SSF48371">
    <property type="entry name" value="ARM repeat"/>
    <property type="match status" value="1"/>
</dbReference>
<dbReference type="SUPFAM" id="SSF101447">
    <property type="entry name" value="Formin homology 2 domain (FH2 domain)"/>
    <property type="match status" value="1"/>
</dbReference>
<dbReference type="Pfam" id="PF06367">
    <property type="entry name" value="Drf_FH3"/>
    <property type="match status" value="1"/>
</dbReference>
<dbReference type="InterPro" id="IPR011989">
    <property type="entry name" value="ARM-like"/>
</dbReference>
<dbReference type="Pfam" id="PF02181">
    <property type="entry name" value="FH2"/>
    <property type="match status" value="1"/>
</dbReference>
<dbReference type="GO" id="GO:1903475">
    <property type="term" value="P:mitotic actomyosin contractile ring assembly"/>
    <property type="evidence" value="ECO:0007669"/>
    <property type="project" value="TreeGrafter"/>
</dbReference>
<dbReference type="OrthoDB" id="1104827at2759"/>
<feature type="domain" description="FH2" evidence="6">
    <location>
        <begin position="806"/>
        <end position="1221"/>
    </location>
</feature>
<dbReference type="GO" id="GO:0032153">
    <property type="term" value="C:cell division site"/>
    <property type="evidence" value="ECO:0007669"/>
    <property type="project" value="TreeGrafter"/>
</dbReference>
<comment type="caution">
    <text evidence="7">The sequence shown here is derived from an EMBL/GenBank/DDBJ whole genome shotgun (WGS) entry which is preliminary data.</text>
</comment>
<feature type="compositionally biased region" description="Polar residues" evidence="3">
    <location>
        <begin position="612"/>
        <end position="623"/>
    </location>
</feature>
<dbReference type="GO" id="GO:0031267">
    <property type="term" value="F:small GTPase binding"/>
    <property type="evidence" value="ECO:0007669"/>
    <property type="project" value="InterPro"/>
</dbReference>
<feature type="region of interest" description="Disordered" evidence="3">
    <location>
        <begin position="139"/>
        <end position="163"/>
    </location>
</feature>
<evidence type="ECO:0000313" key="7">
    <source>
        <dbReference type="EMBL" id="ORX59552.1"/>
    </source>
</evidence>
<dbReference type="Gene3D" id="1.10.238.150">
    <property type="entry name" value="Formin, FH3 diaphanous domain"/>
    <property type="match status" value="1"/>
</dbReference>
<dbReference type="InterPro" id="IPR010473">
    <property type="entry name" value="GTPase-bd"/>
</dbReference>
<dbReference type="InterPro" id="IPR051661">
    <property type="entry name" value="Actin_filament_regulator"/>
</dbReference>
<evidence type="ECO:0000259" key="6">
    <source>
        <dbReference type="PROSITE" id="PS51444"/>
    </source>
</evidence>
<evidence type="ECO:0000259" key="4">
    <source>
        <dbReference type="PROSITE" id="PS51231"/>
    </source>
</evidence>
<dbReference type="Pfam" id="PF06371">
    <property type="entry name" value="Drf_GBD"/>
    <property type="match status" value="1"/>
</dbReference>
<evidence type="ECO:0000256" key="2">
    <source>
        <dbReference type="SAM" id="Coils"/>
    </source>
</evidence>
<dbReference type="SMART" id="SM01140">
    <property type="entry name" value="Drf_GBD"/>
    <property type="match status" value="1"/>
</dbReference>
<dbReference type="PROSITE" id="PS51444">
    <property type="entry name" value="FH2"/>
    <property type="match status" value="1"/>
</dbReference>
<evidence type="ECO:0000256" key="3">
    <source>
        <dbReference type="SAM" id="MobiDB-lite"/>
    </source>
</evidence>
<name>A0A1X2GRD4_9FUNG</name>
<gene>
    <name evidence="7" type="ORF">DM01DRAFT_1333017</name>
</gene>
<keyword evidence="2" id="KW-0175">Coiled coil</keyword>
<dbReference type="Gene3D" id="1.20.58.2220">
    <property type="entry name" value="Formin, FH2 domain"/>
    <property type="match status" value="1"/>
</dbReference>
<dbReference type="Gene3D" id="1.25.10.10">
    <property type="entry name" value="Leucine-rich Repeat Variant"/>
    <property type="match status" value="1"/>
</dbReference>
<dbReference type="InterPro" id="IPR014768">
    <property type="entry name" value="GBD/FH3_dom"/>
</dbReference>
<dbReference type="InterPro" id="IPR015425">
    <property type="entry name" value="FH2_Formin"/>
</dbReference>
<dbReference type="Proteomes" id="UP000242146">
    <property type="component" value="Unassembled WGS sequence"/>
</dbReference>
<feature type="compositionally biased region" description="Basic and acidic residues" evidence="3">
    <location>
        <begin position="1258"/>
        <end position="1279"/>
    </location>
</feature>
<feature type="coiled-coil region" evidence="2">
    <location>
        <begin position="529"/>
        <end position="556"/>
    </location>
</feature>
<dbReference type="PANTHER" id="PTHR47102:SF2">
    <property type="entry name" value="PROTEIN BNI1"/>
    <property type="match status" value="1"/>
</dbReference>
<keyword evidence="8" id="KW-1185">Reference proteome</keyword>
<sequence length="1320" mass="147584">MSDFFGSLSRKKRPKSPPPQGAYGTSRPSFDGSRRPFVSSRTTVDQPTIDRLPANETIDAMFEQMLARRGIKDERVRESMLAWDSHKKWLMINQDRQAEILASGSSGNGSDPPPLINVLAEKAGEMWTATVDAGSRAVERHSHRQSYLHPTLPPPTSVSLDSALSQDRNSPEYFIRKFMETDLRAVTPTLASHLEVSLRTRPIDWIIKFIELKGFHVLISGLATINRQPNRKELHLETESELIKCIKVLLNTRWGIREAISQPHYMHTLVFSLVSPHWQTRKNTCDMLFFLCHCEVPVGHSHVIKGFELMQEQRQSLSMFDSWLKDLENTLDGRGRMGSLVGANDDLKRLGVYNAPDSHLKEYALSNMMLVNVLTNVPGDVLERIHLRNLLNASGMARILPKLEALDYHYLNIQIDAYKNASESDLEETFGDELSMYSEVSEPHELLDLILDSIADCPSANSYLIETLRSMLLIKGEPDQKTHYHQMISELVHQVVMDHRSSASKEGFSSNFGVSVGQLIQKFGDLDRLRTLEAQEAELREQLIRLTAENKELRMQVDHDPAPALPDKDYPVKSGTLNLKMENASLRALLRTSKNTITSLQQQLQQQDSDETASVSEKSTSVVVGQDWKITAGRPPVPPHKVPSTDVTHNVQDDAKSSTGSGVDAQVEANDIPPPPPAPPVPDSVSKNDHIPPPPPPPPIGNNAIPPPPPPPPGGAGIPPPPPPPPGGAGIPPPPPPPPGGPGIPPPPPPPPGGAGIPPPPPPPGGAGIPPPPPPPGGPGGPPPPPPPPGAGGPRAPPVPLGPLRKELRHYPEIKLKNLQWQKMDARSVDKTMWKTAKVDDDSIEDTLDEKGVFTNIQELFPAKTNNFFERRMAKKVEEKKDAVKFLAKEKAKSISIAVLPKASKYDTFEQVKREIMGMNDELCTDTLLGNLITFVPDKNDDAKLLEKYLKSYPENLDELAEPEQFTVVMMTMYRYEHRIQFMLFRIQFWERYDQLFKNMTVVLEVSDALKNSINFRELLHIILILGNYMNGSSLQGGAFGMRLASINKLIDTRASTTSSLTLLHVLTGIVRRDFPHILGFLEDLKEAPQAARVMASVNDMVQQYTDMRQNLKQLTLELGTQWQQEDVTLDEGDRFAQVMTEHQEAASQRFEALETLYLNMDTKWKETMTYYGENPKVMRPDDFFGSVALFVRSWKDAATAQEKHQQRIEREEKRRRDDEERKHRLEMKKQQKLAAEQPQSPRVTGVDISEDATTGTDADRNMMDDLLAKLREGDDLKPQKGRKNRSGHRQHSQRTQTIENEVESTLSAEALLQSLQTAS</sequence>
<feature type="region of interest" description="Disordered" evidence="3">
    <location>
        <begin position="1201"/>
        <end position="1304"/>
    </location>
</feature>
<feature type="compositionally biased region" description="Polar residues" evidence="3">
    <location>
        <begin position="1294"/>
        <end position="1304"/>
    </location>
</feature>
<dbReference type="InterPro" id="IPR010472">
    <property type="entry name" value="FH3_dom"/>
</dbReference>
<evidence type="ECO:0000313" key="8">
    <source>
        <dbReference type="Proteomes" id="UP000242146"/>
    </source>
</evidence>